<evidence type="ECO:0000313" key="4">
    <source>
        <dbReference type="Proteomes" id="UP000053398"/>
    </source>
</evidence>
<accession>A0A101QFT5</accession>
<feature type="compositionally biased region" description="Low complexity" evidence="1">
    <location>
        <begin position="54"/>
        <end position="105"/>
    </location>
</feature>
<sequence length="152" mass="15562">MKLTKRFATISTAAITVVLFSAGGAQAQGDEGLLSRLGVSSLLQAPYGGGQGGTDTQSTTNTTTRNNTNNNNNNNAGNGVNNNNNNNNNGDRNTNTNTNNNNILAGTQAQGGGGLLSILGIPPLLQICYPTGQAAQGNNTFTGSQNINCKFS</sequence>
<name>A0A101QFT5_STRCK</name>
<reference evidence="3 4" key="1">
    <citation type="submission" date="2015-10" db="EMBL/GenBank/DDBJ databases">
        <title>Draft genome sequence of Streptomyces corchorusii DSM 40340, type strain for the species Streptomyces corchorusii.</title>
        <authorList>
            <person name="Ruckert C."/>
            <person name="Winkler A."/>
            <person name="Kalinowski J."/>
            <person name="Kampfer P."/>
            <person name="Glaeser S."/>
        </authorList>
    </citation>
    <scope>NUCLEOTIDE SEQUENCE [LARGE SCALE GENOMIC DNA]</scope>
    <source>
        <strain evidence="3 4">DSM 40340</strain>
    </source>
</reference>
<feature type="signal peptide" evidence="2">
    <location>
        <begin position="1"/>
        <end position="27"/>
    </location>
</feature>
<comment type="caution">
    <text evidence="3">The sequence shown here is derived from an EMBL/GenBank/DDBJ whole genome shotgun (WGS) entry which is preliminary data.</text>
</comment>
<keyword evidence="4" id="KW-1185">Reference proteome</keyword>
<evidence type="ECO:0000256" key="2">
    <source>
        <dbReference type="SAM" id="SignalP"/>
    </source>
</evidence>
<organism evidence="3 4">
    <name type="scientific">Streptomyces corchorusii</name>
    <name type="common">Streptomyces chibaensis</name>
    <dbReference type="NCBI Taxonomy" id="1903"/>
    <lineage>
        <taxon>Bacteria</taxon>
        <taxon>Bacillati</taxon>
        <taxon>Actinomycetota</taxon>
        <taxon>Actinomycetes</taxon>
        <taxon>Kitasatosporales</taxon>
        <taxon>Streptomycetaceae</taxon>
        <taxon>Streptomyces</taxon>
    </lineage>
</organism>
<dbReference type="Proteomes" id="UP000053398">
    <property type="component" value="Unassembled WGS sequence"/>
</dbReference>
<proteinExistence type="predicted"/>
<evidence type="ECO:0000313" key="3">
    <source>
        <dbReference type="EMBL" id="KUN29107.1"/>
    </source>
</evidence>
<keyword evidence="2" id="KW-0732">Signal</keyword>
<evidence type="ECO:0000256" key="1">
    <source>
        <dbReference type="SAM" id="MobiDB-lite"/>
    </source>
</evidence>
<feature type="region of interest" description="Disordered" evidence="1">
    <location>
        <begin position="48"/>
        <end position="105"/>
    </location>
</feature>
<dbReference type="EMBL" id="LMWP01000013">
    <property type="protein sequence ID" value="KUN29107.1"/>
    <property type="molecule type" value="Genomic_DNA"/>
</dbReference>
<gene>
    <name evidence="3" type="ORF">AQJ11_12405</name>
</gene>
<protein>
    <recommendedName>
        <fullName evidence="5">RdlA protein</fullName>
    </recommendedName>
</protein>
<dbReference type="RefSeq" id="WP_059263021.1">
    <property type="nucleotide sequence ID" value="NZ_KQ948354.1"/>
</dbReference>
<feature type="chain" id="PRO_5007103796" description="RdlA protein" evidence="2">
    <location>
        <begin position="28"/>
        <end position="152"/>
    </location>
</feature>
<evidence type="ECO:0008006" key="5">
    <source>
        <dbReference type="Google" id="ProtNLM"/>
    </source>
</evidence>
<dbReference type="AlphaFoldDB" id="A0A101QFT5"/>